<keyword evidence="6" id="KW-1185">Reference proteome</keyword>
<dbReference type="GO" id="GO:0043065">
    <property type="term" value="P:positive regulation of apoptotic process"/>
    <property type="evidence" value="ECO:0007669"/>
    <property type="project" value="TreeGrafter"/>
</dbReference>
<dbReference type="GO" id="GO:0008637">
    <property type="term" value="P:apoptotic mitochondrial changes"/>
    <property type="evidence" value="ECO:0007669"/>
    <property type="project" value="TreeGrafter"/>
</dbReference>
<organism evidence="5 6">
    <name type="scientific">Strix occidentalis caurina</name>
    <name type="common">northern spotted owl</name>
    <dbReference type="NCBI Taxonomy" id="311401"/>
    <lineage>
        <taxon>Eukaryota</taxon>
        <taxon>Metazoa</taxon>
        <taxon>Chordata</taxon>
        <taxon>Craniata</taxon>
        <taxon>Vertebrata</taxon>
        <taxon>Euteleostomi</taxon>
        <taxon>Archelosauria</taxon>
        <taxon>Archosauria</taxon>
        <taxon>Dinosauria</taxon>
        <taxon>Saurischia</taxon>
        <taxon>Theropoda</taxon>
        <taxon>Coelurosauria</taxon>
        <taxon>Aves</taxon>
        <taxon>Neognathae</taxon>
        <taxon>Neoaves</taxon>
        <taxon>Telluraves</taxon>
        <taxon>Strigiformes</taxon>
        <taxon>Strigidae</taxon>
        <taxon>Strix</taxon>
    </lineage>
</organism>
<dbReference type="InterPro" id="IPR036188">
    <property type="entry name" value="FAD/NAD-bd_sf"/>
</dbReference>
<dbReference type="GO" id="GO:0050660">
    <property type="term" value="F:flavin adenine dinucleotide binding"/>
    <property type="evidence" value="ECO:0007669"/>
    <property type="project" value="TreeGrafter"/>
</dbReference>
<keyword evidence="1" id="KW-0285">Flavoprotein</keyword>
<evidence type="ECO:0000256" key="1">
    <source>
        <dbReference type="ARBA" id="ARBA00022630"/>
    </source>
</evidence>
<keyword evidence="2" id="KW-0274">FAD</keyword>
<evidence type="ECO:0000313" key="5">
    <source>
        <dbReference type="Ensembl" id="ENSSOCP00000005984.1"/>
    </source>
</evidence>
<evidence type="ECO:0000256" key="2">
    <source>
        <dbReference type="ARBA" id="ARBA00022827"/>
    </source>
</evidence>
<protein>
    <submittedName>
        <fullName evidence="5">Uncharacterized protein</fullName>
    </submittedName>
</protein>
<evidence type="ECO:0000313" key="6">
    <source>
        <dbReference type="Proteomes" id="UP000694551"/>
    </source>
</evidence>
<reference evidence="5" key="1">
    <citation type="submission" date="2025-08" db="UniProtKB">
        <authorList>
            <consortium name="Ensembl"/>
        </authorList>
    </citation>
    <scope>IDENTIFICATION</scope>
</reference>
<evidence type="ECO:0000256" key="4">
    <source>
        <dbReference type="SAM" id="MobiDB-lite"/>
    </source>
</evidence>
<keyword evidence="3" id="KW-0560">Oxidoreductase</keyword>
<dbReference type="SUPFAM" id="SSF51905">
    <property type="entry name" value="FAD/NAD(P)-binding domain"/>
    <property type="match status" value="1"/>
</dbReference>
<dbReference type="Ensembl" id="ENSSOCT00000006143.1">
    <property type="protein sequence ID" value="ENSSOCP00000005984.1"/>
    <property type="gene ID" value="ENSSOCG00000004624.1"/>
</dbReference>
<proteinExistence type="predicted"/>
<dbReference type="Proteomes" id="UP000694551">
    <property type="component" value="Unplaced"/>
</dbReference>
<dbReference type="Gene3D" id="3.50.50.60">
    <property type="entry name" value="FAD/NAD(P)-binding domain"/>
    <property type="match status" value="1"/>
</dbReference>
<dbReference type="PANTHER" id="PTHR43735">
    <property type="entry name" value="APOPTOSIS-INDUCING FACTOR 1"/>
    <property type="match status" value="1"/>
</dbReference>
<feature type="region of interest" description="Disordered" evidence="4">
    <location>
        <begin position="67"/>
        <end position="103"/>
    </location>
</feature>
<name>A0A8D0EWM3_STROC</name>
<feature type="compositionally biased region" description="Polar residues" evidence="4">
    <location>
        <begin position="93"/>
        <end position="103"/>
    </location>
</feature>
<dbReference type="GO" id="GO:0005739">
    <property type="term" value="C:mitochondrion"/>
    <property type="evidence" value="ECO:0007669"/>
    <property type="project" value="TreeGrafter"/>
</dbReference>
<feature type="compositionally biased region" description="Polar residues" evidence="4">
    <location>
        <begin position="76"/>
        <end position="85"/>
    </location>
</feature>
<reference evidence="5" key="2">
    <citation type="submission" date="2025-09" db="UniProtKB">
        <authorList>
            <consortium name="Ensembl"/>
        </authorList>
    </citation>
    <scope>IDENTIFICATION</scope>
</reference>
<dbReference type="AlphaFoldDB" id="A0A8D0EWM3"/>
<dbReference type="GO" id="GO:0004174">
    <property type="term" value="F:electron-transferring-flavoprotein dehydrogenase activity"/>
    <property type="evidence" value="ECO:0007669"/>
    <property type="project" value="TreeGrafter"/>
</dbReference>
<accession>A0A8D0EWM3</accession>
<dbReference type="PANTHER" id="PTHR43735:SF3">
    <property type="entry name" value="FERROPTOSIS SUPPRESSOR PROTEIN 1"/>
    <property type="match status" value="1"/>
</dbReference>
<evidence type="ECO:0000256" key="3">
    <source>
        <dbReference type="ARBA" id="ARBA00023002"/>
    </source>
</evidence>
<sequence>MGSRVSVDDSVRVVVVGAGFGGTAAASLLKSWAIPFVLVDGRDAFHHNVAALRAAVESGKGFTAFRRPPLRGSALSPPTTQQQLGGTRRVTRNTESASSPQRW</sequence>